<comment type="cofactor">
    <cofactor evidence="1">
        <name>pyridoxal 5'-phosphate</name>
        <dbReference type="ChEBI" id="CHEBI:597326"/>
    </cofactor>
</comment>
<feature type="domain" description="Tryptophan synthase beta chain-like PALP" evidence="4">
    <location>
        <begin position="95"/>
        <end position="391"/>
    </location>
</feature>
<gene>
    <name evidence="5" type="ORF">LAMO00422_LOCUS17631</name>
</gene>
<dbReference type="InterPro" id="IPR050214">
    <property type="entry name" value="Cys_Synth/Cystath_Beta-Synth"/>
</dbReference>
<dbReference type="SUPFAM" id="SSF53686">
    <property type="entry name" value="Tryptophan synthase beta subunit-like PLP-dependent enzymes"/>
    <property type="match status" value="1"/>
</dbReference>
<dbReference type="PANTHER" id="PTHR10314">
    <property type="entry name" value="CYSTATHIONINE BETA-SYNTHASE"/>
    <property type="match status" value="1"/>
</dbReference>
<evidence type="ECO:0000256" key="1">
    <source>
        <dbReference type="ARBA" id="ARBA00001933"/>
    </source>
</evidence>
<dbReference type="EMBL" id="HBEM01025954">
    <property type="protein sequence ID" value="CAD8458680.1"/>
    <property type="molecule type" value="Transcribed_RNA"/>
</dbReference>
<dbReference type="Gene3D" id="3.40.50.1100">
    <property type="match status" value="2"/>
</dbReference>
<keyword evidence="3" id="KW-0663">Pyridoxal phosphate</keyword>
<evidence type="ECO:0000256" key="3">
    <source>
        <dbReference type="ARBA" id="ARBA00022898"/>
    </source>
</evidence>
<proteinExistence type="inferred from homology"/>
<protein>
    <recommendedName>
        <fullName evidence="4">Tryptophan synthase beta chain-like PALP domain-containing protein</fullName>
    </recommendedName>
</protein>
<evidence type="ECO:0000259" key="4">
    <source>
        <dbReference type="Pfam" id="PF00291"/>
    </source>
</evidence>
<organism evidence="5">
    <name type="scientific">Amorphochlora amoebiformis</name>
    <dbReference type="NCBI Taxonomy" id="1561963"/>
    <lineage>
        <taxon>Eukaryota</taxon>
        <taxon>Sar</taxon>
        <taxon>Rhizaria</taxon>
        <taxon>Cercozoa</taxon>
        <taxon>Chlorarachniophyceae</taxon>
        <taxon>Amorphochlora</taxon>
    </lineage>
</organism>
<evidence type="ECO:0000256" key="2">
    <source>
        <dbReference type="ARBA" id="ARBA00007103"/>
    </source>
</evidence>
<evidence type="ECO:0000313" key="5">
    <source>
        <dbReference type="EMBL" id="CAD8458680.1"/>
    </source>
</evidence>
<dbReference type="InterPro" id="IPR001926">
    <property type="entry name" value="TrpB-like_PALP"/>
</dbReference>
<dbReference type="InterPro" id="IPR036052">
    <property type="entry name" value="TrpB-like_PALP_sf"/>
</dbReference>
<dbReference type="GO" id="GO:0044272">
    <property type="term" value="P:sulfur compound biosynthetic process"/>
    <property type="evidence" value="ECO:0007669"/>
    <property type="project" value="UniProtKB-ARBA"/>
</dbReference>
<name>A0A7S0H3R9_9EUKA</name>
<dbReference type="GO" id="GO:0009069">
    <property type="term" value="P:serine family amino acid metabolic process"/>
    <property type="evidence" value="ECO:0007669"/>
    <property type="project" value="UniProtKB-ARBA"/>
</dbReference>
<dbReference type="GO" id="GO:0006534">
    <property type="term" value="P:cysteine metabolic process"/>
    <property type="evidence" value="ECO:0007669"/>
    <property type="project" value="UniProtKB-ARBA"/>
</dbReference>
<dbReference type="Pfam" id="PF00291">
    <property type="entry name" value="PALP"/>
    <property type="match status" value="1"/>
</dbReference>
<sequence>MLRASALCALGVIAICIGSILSSLNTQSLGNAKPTTGMRSITRTPRRGLSFRASRMLPKRVSTNVVLQVPGRHVGTDDTLQPSPLEKHYPKFRSLIGETPLVDLTNLANPKNPKTRILAKCEFMNPGYSIKDRIVHTILDEAERQGLLKPGMTIVAASSGNTGASTAMIASMRGYKSIIITSPKCSKEKQDAIRAYGAELLVTGKGLSVDHPEHYMNMETTLCNSNPELYFGINQYDNDLNPLAHYLTLGPEIWEQTNGQVTHFVAAGSTGGTLSGTSKYLKEKSGGKVKVIMADPVGSVFYDYFKTGILNEPGNFQVEGVGKENIPGAMDFDLIDDAIRVTDQDAFQTCHTMAKIEGILAGGSGGLNVFAASRLAERLTEPAIIVTVLPDSGIKYLSKIYNQEWLSKCGIRVDMEECDIF</sequence>
<reference evidence="5" key="1">
    <citation type="submission" date="2021-01" db="EMBL/GenBank/DDBJ databases">
        <authorList>
            <person name="Corre E."/>
            <person name="Pelletier E."/>
            <person name="Niang G."/>
            <person name="Scheremetjew M."/>
            <person name="Finn R."/>
            <person name="Kale V."/>
            <person name="Holt S."/>
            <person name="Cochrane G."/>
            <person name="Meng A."/>
            <person name="Brown T."/>
            <person name="Cohen L."/>
        </authorList>
    </citation>
    <scope>NUCLEOTIDE SEQUENCE</scope>
    <source>
        <strain evidence="5">CCMP2058</strain>
    </source>
</reference>
<accession>A0A7S0H3R9</accession>
<dbReference type="CDD" id="cd01561">
    <property type="entry name" value="CBS_like"/>
    <property type="match status" value="1"/>
</dbReference>
<dbReference type="AlphaFoldDB" id="A0A7S0H3R9"/>
<comment type="similarity">
    <text evidence="2">Belongs to the cysteine synthase/cystathionine beta-synthase family.</text>
</comment>
<dbReference type="FunFam" id="3.40.50.1100:FF:000003">
    <property type="entry name" value="Cystathionine beta-synthase"/>
    <property type="match status" value="1"/>
</dbReference>